<proteinExistence type="predicted"/>
<dbReference type="EMBL" id="CP010519">
    <property type="protein sequence ID" value="AJE80427.1"/>
    <property type="molecule type" value="Genomic_DNA"/>
</dbReference>
<reference evidence="2 3" key="1">
    <citation type="submission" date="2015-01" db="EMBL/GenBank/DDBJ databases">
        <title>Enhanced salinomycin production by adjusting the supply of polyketide extender units in Streptomyce albus DSM 41398.</title>
        <authorList>
            <person name="Lu C."/>
        </authorList>
    </citation>
    <scope>NUCLEOTIDE SEQUENCE [LARGE SCALE GENOMIC DNA]</scope>
    <source>
        <strain evidence="3">ATCC 21838 / DSM 41398 / FERM P-419 / JCM 4703 / NBRC 107858</strain>
    </source>
</reference>
<dbReference type="SUPFAM" id="SSF56281">
    <property type="entry name" value="Metallo-hydrolase/oxidoreductase"/>
    <property type="match status" value="1"/>
</dbReference>
<name>A0A0B5EQI7_STRA4</name>
<sequence length="342" mass="37557">MTREEPAEDWTEPGPHRVRTGVHRIPLPLPGNALRAVNSYLVEDSDGLVLVDAGWAAPDTEKTLRQALAALGHRLEDLTQVLVTHAHWDHYTQALALAELLGPRVRIGRGEQLSIEAFDLAEGFYPRQAALLRRCGAPRLAERIAAYESAPEERDMPFGPPDGWLEDGERIPLGDRVLDVLATPGHTRGHIVLRDAAAGLLFAGDHVLPHITPALGLESVPEPKPLRSYLDSLRLVGDLPDTLLLPAHGPVTPSVRTRVDELLAHHEERLDAVLARVRAGEATAHQVAAGLPWTRRARQLAELDLISQMLAVTETDAHLDLLSDQELLVSEDVDGVRYYALR</sequence>
<protein>
    <submittedName>
        <fullName evidence="2">Beta-lactamase class B</fullName>
    </submittedName>
</protein>
<dbReference type="PANTHER" id="PTHR23131:SF4">
    <property type="entry name" value="METALLO-BETA-LACTAMASE SUPERFAMILY POTEIN"/>
    <property type="match status" value="1"/>
</dbReference>
<feature type="domain" description="Metallo-beta-lactamase" evidence="1">
    <location>
        <begin position="36"/>
        <end position="248"/>
    </location>
</feature>
<dbReference type="InterPro" id="IPR036866">
    <property type="entry name" value="RibonucZ/Hydroxyglut_hydro"/>
</dbReference>
<evidence type="ECO:0000313" key="3">
    <source>
        <dbReference type="Proteomes" id="UP000031523"/>
    </source>
</evidence>
<dbReference type="InterPro" id="IPR001279">
    <property type="entry name" value="Metallo-B-lactamas"/>
</dbReference>
<dbReference type="PANTHER" id="PTHR23131">
    <property type="entry name" value="ENDORIBONUCLEASE LACTB2"/>
    <property type="match status" value="1"/>
</dbReference>
<dbReference type="InterPro" id="IPR050662">
    <property type="entry name" value="Sec-metab_biosynth-thioest"/>
</dbReference>
<gene>
    <name evidence="2" type="ORF">SLNWT_0051</name>
</gene>
<organism evidence="2 3">
    <name type="scientific">Streptomyces albus (strain ATCC 21838 / DSM 41398 / FERM P-419 / JCM 4703 / NBRC 107858)</name>
    <dbReference type="NCBI Taxonomy" id="1081613"/>
    <lineage>
        <taxon>Bacteria</taxon>
        <taxon>Bacillati</taxon>
        <taxon>Actinomycetota</taxon>
        <taxon>Actinomycetes</taxon>
        <taxon>Kitasatosporales</taxon>
        <taxon>Streptomycetaceae</taxon>
        <taxon>Streptomyces</taxon>
    </lineage>
</organism>
<dbReference type="Proteomes" id="UP000031523">
    <property type="component" value="Chromosome"/>
</dbReference>
<evidence type="ECO:0000259" key="1">
    <source>
        <dbReference type="SMART" id="SM00849"/>
    </source>
</evidence>
<dbReference type="KEGG" id="sals:SLNWT_0051"/>
<evidence type="ECO:0000313" key="2">
    <source>
        <dbReference type="EMBL" id="AJE80427.1"/>
    </source>
</evidence>
<dbReference type="AlphaFoldDB" id="A0A0B5EQI7"/>
<accession>A0A0B5EQI7</accession>
<dbReference type="Pfam" id="PF00753">
    <property type="entry name" value="Lactamase_B"/>
    <property type="match status" value="1"/>
</dbReference>
<dbReference type="SMART" id="SM00849">
    <property type="entry name" value="Lactamase_B"/>
    <property type="match status" value="1"/>
</dbReference>
<dbReference type="Gene3D" id="3.60.15.10">
    <property type="entry name" value="Ribonuclease Z/Hydroxyacylglutathione hydrolase-like"/>
    <property type="match status" value="1"/>
</dbReference>
<keyword evidence="3" id="KW-1185">Reference proteome</keyword>